<dbReference type="CDD" id="cd08054">
    <property type="entry name" value="gp6"/>
    <property type="match status" value="1"/>
</dbReference>
<organism evidence="1 2">
    <name type="scientific">Bordetella genomosp. 9</name>
    <dbReference type="NCBI Taxonomy" id="1416803"/>
    <lineage>
        <taxon>Bacteria</taxon>
        <taxon>Pseudomonadati</taxon>
        <taxon>Pseudomonadota</taxon>
        <taxon>Betaproteobacteria</taxon>
        <taxon>Burkholderiales</taxon>
        <taxon>Alcaligenaceae</taxon>
        <taxon>Bordetella</taxon>
    </lineage>
</organism>
<dbReference type="AlphaFoldDB" id="A0A1W6Z0C6"/>
<dbReference type="Gene3D" id="1.10.3230.30">
    <property type="entry name" value="Phage gp6-like head-tail connector protein"/>
    <property type="match status" value="1"/>
</dbReference>
<reference evidence="1 2" key="1">
    <citation type="submission" date="2017-05" db="EMBL/GenBank/DDBJ databases">
        <title>Complete and WGS of Bordetella genogroups.</title>
        <authorList>
            <person name="Spilker T."/>
            <person name="LiPuma J."/>
        </authorList>
    </citation>
    <scope>NUCLEOTIDE SEQUENCE [LARGE SCALE GENOMIC DNA]</scope>
    <source>
        <strain evidence="1 2">AU17164</strain>
    </source>
</reference>
<sequence length="103" mass="11470">MSVIDLQSAKQFLDVIHNADDAKLQMLLDGAEREALDFMNRKEFGMDECSSETSAELDAMPDSVRLGVLLLLQAAYQATPDDAKKLRIAAEVKLMPYRCFMGV</sequence>
<dbReference type="RefSeq" id="WP_086072130.1">
    <property type="nucleotide sequence ID" value="NZ_CP021109.1"/>
</dbReference>
<accession>A0A1W6Z0C6</accession>
<evidence type="ECO:0008006" key="3">
    <source>
        <dbReference type="Google" id="ProtNLM"/>
    </source>
</evidence>
<evidence type="ECO:0000313" key="2">
    <source>
        <dbReference type="Proteomes" id="UP000194139"/>
    </source>
</evidence>
<gene>
    <name evidence="1" type="ORF">CAL13_08845</name>
</gene>
<protein>
    <recommendedName>
        <fullName evidence="3">Phage gp6-like head-tail connector protein</fullName>
    </recommendedName>
</protein>
<dbReference type="NCBIfam" id="TIGR01560">
    <property type="entry name" value="put_DNA_pack"/>
    <property type="match status" value="1"/>
</dbReference>
<name>A0A1W6Z0C6_9BORD</name>
<dbReference type="InterPro" id="IPR021146">
    <property type="entry name" value="Phage_gp6-like_head-tail"/>
</dbReference>
<dbReference type="InterPro" id="IPR006450">
    <property type="entry name" value="Phage_HK97_gp6-like"/>
</dbReference>
<proteinExistence type="predicted"/>
<evidence type="ECO:0000313" key="1">
    <source>
        <dbReference type="EMBL" id="ARP86293.1"/>
    </source>
</evidence>
<dbReference type="Pfam" id="PF05135">
    <property type="entry name" value="Phage_connect_1"/>
    <property type="match status" value="1"/>
</dbReference>
<dbReference type="EMBL" id="CP021109">
    <property type="protein sequence ID" value="ARP86293.1"/>
    <property type="molecule type" value="Genomic_DNA"/>
</dbReference>
<keyword evidence="2" id="KW-1185">Reference proteome</keyword>
<dbReference type="Proteomes" id="UP000194139">
    <property type="component" value="Chromosome"/>
</dbReference>